<dbReference type="GO" id="GO:0000166">
    <property type="term" value="F:nucleotide binding"/>
    <property type="evidence" value="ECO:0007669"/>
    <property type="project" value="InterPro"/>
</dbReference>
<comment type="caution">
    <text evidence="5">The sequence shown here is derived from an EMBL/GenBank/DDBJ whole genome shotgun (WGS) entry which is preliminary data.</text>
</comment>
<evidence type="ECO:0000313" key="5">
    <source>
        <dbReference type="EMBL" id="RAW59643.1"/>
    </source>
</evidence>
<dbReference type="PANTHER" id="PTHR22604:SF105">
    <property type="entry name" value="TRANS-1,2-DIHYDROBENZENE-1,2-DIOL DEHYDROGENASE"/>
    <property type="match status" value="1"/>
</dbReference>
<dbReference type="SUPFAM" id="SSF51735">
    <property type="entry name" value="NAD(P)-binding Rossmann-fold domains"/>
    <property type="match status" value="1"/>
</dbReference>
<reference evidence="5 6" key="1">
    <citation type="submission" date="2018-02" db="EMBL/GenBank/DDBJ databases">
        <title>Complete genome sequencing of Faecalibacterium prausnitzii strains isolated from the human gut.</title>
        <authorList>
            <person name="Fitzgerald B.C."/>
            <person name="Shkoporov A.N."/>
            <person name="Ross P.R."/>
            <person name="Hill C."/>
        </authorList>
    </citation>
    <scope>NUCLEOTIDE SEQUENCE [LARGE SCALE GENOMIC DNA]</scope>
    <source>
        <strain evidence="5 6">APC923/51-1</strain>
    </source>
</reference>
<comment type="similarity">
    <text evidence="1">Belongs to the Gfo/Idh/MocA family.</text>
</comment>
<dbReference type="Proteomes" id="UP000251281">
    <property type="component" value="Unassembled WGS sequence"/>
</dbReference>
<proteinExistence type="inferred from homology"/>
<dbReference type="InterPro" id="IPR000683">
    <property type="entry name" value="Gfo/Idh/MocA-like_OxRdtase_N"/>
</dbReference>
<dbReference type="Gene3D" id="3.40.50.620">
    <property type="entry name" value="HUPs"/>
    <property type="match status" value="1"/>
</dbReference>
<evidence type="ECO:0000256" key="1">
    <source>
        <dbReference type="ARBA" id="ARBA00010928"/>
    </source>
</evidence>
<dbReference type="Gene3D" id="3.30.360.10">
    <property type="entry name" value="Dihydrodipicolinate Reductase, domain 2"/>
    <property type="match status" value="1"/>
</dbReference>
<accession>A0A329UF42</accession>
<feature type="domain" description="Gfo/Idh/MocA-like oxidoreductase N-terminal" evidence="3">
    <location>
        <begin position="130"/>
        <end position="240"/>
    </location>
</feature>
<dbReference type="GO" id="GO:0016491">
    <property type="term" value="F:oxidoreductase activity"/>
    <property type="evidence" value="ECO:0007669"/>
    <property type="project" value="UniProtKB-KW"/>
</dbReference>
<protein>
    <submittedName>
        <fullName evidence="5">Glycerol-3-phosphate cytidylyltransferase</fullName>
    </submittedName>
</protein>
<gene>
    <name evidence="5" type="ORF">C4N24_02425</name>
</gene>
<evidence type="ECO:0000313" key="6">
    <source>
        <dbReference type="Proteomes" id="UP000251281"/>
    </source>
</evidence>
<sequence>MVKVITYGTYDLLHYGHIKLLERAKALGDYLIVGVTADDFDKTRGKINVQQSLMERIEAVRATGLADKIIVEEYEGQKIDDIRRYDVDIFTVGSDWAGKFDYLNEYCKVVYLPRTEGISSSEVRSEQCKLRMGIVGKAAFRTKFVAESKYVNGVDVIGVCASQKSEEPEFDGMFYTENYDELLEKVDAVYIVSKPEKHYIDTKKALLAGKHVLCESPIALKEADCEELYSIAEEHGLVLMDAIKTAYSTAYERLVLLAKTGKIGKVVSVDAVCTSLRDGISIAGTDLTQKWNSMCGWAPAALLPVFQILGTEYRKKVITTKFLDEAANMDAYTKIDFTYGGAVASIKVAKAAKSEGELIVTGTKGYIYVPAPWWKTDYFEVRYENAEDNQRFFYQLDGEGIRYEIVAFAKSVEVKKPMNYVEKGVSKSIAKIIESFNDRTDMIVI</sequence>
<evidence type="ECO:0000259" key="3">
    <source>
        <dbReference type="Pfam" id="PF01408"/>
    </source>
</evidence>
<dbReference type="AlphaFoldDB" id="A0A329UF42"/>
<dbReference type="SUPFAM" id="SSF55347">
    <property type="entry name" value="Glyceraldehyde-3-phosphate dehydrogenase-like, C-terminal domain"/>
    <property type="match status" value="1"/>
</dbReference>
<keyword evidence="2" id="KW-0560">Oxidoreductase</keyword>
<keyword evidence="5" id="KW-0548">Nucleotidyltransferase</keyword>
<dbReference type="InterPro" id="IPR004821">
    <property type="entry name" value="Cyt_trans-like"/>
</dbReference>
<dbReference type="Pfam" id="PF01408">
    <property type="entry name" value="GFO_IDH_MocA"/>
    <property type="match status" value="1"/>
</dbReference>
<keyword evidence="5" id="KW-0808">Transferase</keyword>
<dbReference type="SUPFAM" id="SSF52374">
    <property type="entry name" value="Nucleotidylyl transferase"/>
    <property type="match status" value="1"/>
</dbReference>
<dbReference type="GO" id="GO:0016779">
    <property type="term" value="F:nucleotidyltransferase activity"/>
    <property type="evidence" value="ECO:0007669"/>
    <property type="project" value="UniProtKB-KW"/>
</dbReference>
<dbReference type="PANTHER" id="PTHR22604">
    <property type="entry name" value="OXIDOREDUCTASES"/>
    <property type="match status" value="1"/>
</dbReference>
<feature type="domain" description="Cytidyltransferase-like" evidence="4">
    <location>
        <begin position="5"/>
        <end position="125"/>
    </location>
</feature>
<dbReference type="NCBIfam" id="TIGR00125">
    <property type="entry name" value="cyt_tran_rel"/>
    <property type="match status" value="1"/>
</dbReference>
<evidence type="ECO:0000259" key="4">
    <source>
        <dbReference type="Pfam" id="PF01467"/>
    </source>
</evidence>
<dbReference type="RefSeq" id="WP_112090178.1">
    <property type="nucleotide sequence ID" value="NZ_PRLD01000002.1"/>
</dbReference>
<dbReference type="InterPro" id="IPR014729">
    <property type="entry name" value="Rossmann-like_a/b/a_fold"/>
</dbReference>
<organism evidence="5 6">
    <name type="scientific">Faecalibacterium prausnitzii</name>
    <dbReference type="NCBI Taxonomy" id="853"/>
    <lineage>
        <taxon>Bacteria</taxon>
        <taxon>Bacillati</taxon>
        <taxon>Bacillota</taxon>
        <taxon>Clostridia</taxon>
        <taxon>Eubacteriales</taxon>
        <taxon>Oscillospiraceae</taxon>
        <taxon>Faecalibacterium</taxon>
    </lineage>
</organism>
<dbReference type="Gene3D" id="3.40.50.720">
    <property type="entry name" value="NAD(P)-binding Rossmann-like Domain"/>
    <property type="match status" value="1"/>
</dbReference>
<evidence type="ECO:0000256" key="2">
    <source>
        <dbReference type="ARBA" id="ARBA00023002"/>
    </source>
</evidence>
<name>A0A329UF42_9FIRM</name>
<dbReference type="EMBL" id="PRLD01000002">
    <property type="protein sequence ID" value="RAW59643.1"/>
    <property type="molecule type" value="Genomic_DNA"/>
</dbReference>
<dbReference type="InterPro" id="IPR036291">
    <property type="entry name" value="NAD(P)-bd_dom_sf"/>
</dbReference>
<dbReference type="InterPro" id="IPR050984">
    <property type="entry name" value="Gfo/Idh/MocA_domain"/>
</dbReference>
<dbReference type="Pfam" id="PF01467">
    <property type="entry name" value="CTP_transf_like"/>
    <property type="match status" value="1"/>
</dbReference>